<comment type="caution">
    <text evidence="4">The sequence shown here is derived from an EMBL/GenBank/DDBJ whole genome shotgun (WGS) entry which is preliminary data.</text>
</comment>
<organism evidence="4 5">
    <name type="scientific">Bacillus pseudomycoides</name>
    <dbReference type="NCBI Taxonomy" id="64104"/>
    <lineage>
        <taxon>Bacteria</taxon>
        <taxon>Bacillati</taxon>
        <taxon>Bacillota</taxon>
        <taxon>Bacilli</taxon>
        <taxon>Bacillales</taxon>
        <taxon>Bacillaceae</taxon>
        <taxon>Bacillus</taxon>
        <taxon>Bacillus cereus group</taxon>
    </lineage>
</organism>
<sequence length="153" mass="17109">MADYIRKLRTKVGHDYVILNFSGGCVFNEAGEVLLQKRGDNGGWGFPGGAMGIGESAEETAIREIREETGYMVQVDELIGVYTKYFHTYPNGDQAQTIGLFFKCSIIGGSKKIDGEETLNLQFFPLDQMPVLFNEQHKDCLQDILKGKTAVYR</sequence>
<keyword evidence="2 3" id="KW-0378">Hydrolase</keyword>
<dbReference type="Pfam" id="PF00293">
    <property type="entry name" value="NUDIX"/>
    <property type="match status" value="1"/>
</dbReference>
<proteinExistence type="inferred from homology"/>
<dbReference type="PRINTS" id="PR00502">
    <property type="entry name" value="NUDIXFAMILY"/>
</dbReference>
<dbReference type="AlphaFoldDB" id="A0A2B5QVC2"/>
<dbReference type="InterPro" id="IPR020084">
    <property type="entry name" value="NUDIX_hydrolase_CS"/>
</dbReference>
<evidence type="ECO:0000313" key="4">
    <source>
        <dbReference type="EMBL" id="PEM70719.1"/>
    </source>
</evidence>
<dbReference type="PANTHER" id="PTHR43046">
    <property type="entry name" value="GDP-MANNOSE MANNOSYL HYDROLASE"/>
    <property type="match status" value="1"/>
</dbReference>
<gene>
    <name evidence="4" type="ORF">CN613_07555</name>
</gene>
<dbReference type="RefSeq" id="WP_097849158.1">
    <property type="nucleotide sequence ID" value="NZ_NUBH01000063.1"/>
</dbReference>
<dbReference type="InterPro" id="IPR000086">
    <property type="entry name" value="NUDIX_hydrolase_dom"/>
</dbReference>
<dbReference type="GO" id="GO:0016787">
    <property type="term" value="F:hydrolase activity"/>
    <property type="evidence" value="ECO:0007669"/>
    <property type="project" value="UniProtKB-KW"/>
</dbReference>
<accession>A0A2B5QVC2</accession>
<reference evidence="4 5" key="1">
    <citation type="submission" date="2017-09" db="EMBL/GenBank/DDBJ databases">
        <title>Large-scale bioinformatics analysis of Bacillus genomes uncovers conserved roles of natural products in bacterial physiology.</title>
        <authorList>
            <consortium name="Agbiome Team Llc"/>
            <person name="Bleich R.M."/>
            <person name="Grubbs K.J."/>
            <person name="Santa Maria K.C."/>
            <person name="Allen S.E."/>
            <person name="Farag S."/>
            <person name="Shank E.A."/>
            <person name="Bowers A."/>
        </authorList>
    </citation>
    <scope>NUCLEOTIDE SEQUENCE [LARGE SCALE GENOMIC DNA]</scope>
    <source>
        <strain evidence="4 5">AFS009893</strain>
    </source>
</reference>
<dbReference type="Gene3D" id="3.90.79.10">
    <property type="entry name" value="Nucleoside Triphosphate Pyrophosphohydrolase"/>
    <property type="match status" value="1"/>
</dbReference>
<dbReference type="PROSITE" id="PS51462">
    <property type="entry name" value="NUDIX"/>
    <property type="match status" value="1"/>
</dbReference>
<evidence type="ECO:0000313" key="5">
    <source>
        <dbReference type="Proteomes" id="UP000219775"/>
    </source>
</evidence>
<dbReference type="CDD" id="cd04677">
    <property type="entry name" value="NUDIX_Hydrolase"/>
    <property type="match status" value="1"/>
</dbReference>
<dbReference type="InterPro" id="IPR015797">
    <property type="entry name" value="NUDIX_hydrolase-like_dom_sf"/>
</dbReference>
<dbReference type="PANTHER" id="PTHR43046:SF2">
    <property type="entry name" value="8-OXO-DGTP DIPHOSPHATASE-RELATED"/>
    <property type="match status" value="1"/>
</dbReference>
<evidence type="ECO:0000256" key="3">
    <source>
        <dbReference type="RuleBase" id="RU003476"/>
    </source>
</evidence>
<comment type="similarity">
    <text evidence="3">Belongs to the Nudix hydrolase family.</text>
</comment>
<dbReference type="EMBL" id="NUDP01000032">
    <property type="protein sequence ID" value="PEM70719.1"/>
    <property type="molecule type" value="Genomic_DNA"/>
</dbReference>
<evidence type="ECO:0000256" key="2">
    <source>
        <dbReference type="ARBA" id="ARBA00022801"/>
    </source>
</evidence>
<dbReference type="InterPro" id="IPR020476">
    <property type="entry name" value="Nudix_hydrolase"/>
</dbReference>
<name>A0A2B5QVC2_9BACI</name>
<dbReference type="PROSITE" id="PS00893">
    <property type="entry name" value="NUDIX_BOX"/>
    <property type="match status" value="1"/>
</dbReference>
<protein>
    <submittedName>
        <fullName evidence="4">NTP pyrophosphohydrolase</fullName>
    </submittedName>
</protein>
<comment type="cofactor">
    <cofactor evidence="1">
        <name>Mg(2+)</name>
        <dbReference type="ChEBI" id="CHEBI:18420"/>
    </cofactor>
</comment>
<dbReference type="SUPFAM" id="SSF55811">
    <property type="entry name" value="Nudix"/>
    <property type="match status" value="1"/>
</dbReference>
<dbReference type="Proteomes" id="UP000219775">
    <property type="component" value="Unassembled WGS sequence"/>
</dbReference>
<evidence type="ECO:0000256" key="1">
    <source>
        <dbReference type="ARBA" id="ARBA00001946"/>
    </source>
</evidence>